<protein>
    <submittedName>
        <fullName evidence="5">Transcription factor</fullName>
    </submittedName>
</protein>
<keyword evidence="6" id="KW-1185">Reference proteome</keyword>
<dbReference type="AlphaFoldDB" id="A0AAD9CTH4"/>
<sequence length="758" mass="83520">MSGLENAISEAQHPNIVNGVVLPLKRKRRNGPFKRSRTGCGTCKKRGKKCDEQWSDEGFCQRCIAGEWECTGKSTLPTKRSDSVEEISQEISASETIVEPPSIAAGTSSQEPTPLRPPLPSHSSSTSTANPTTFTLPAPQVGSTNPTILAQPLIPPPTTLPPVQPAPSLPTRAESLPTVQNVQPAPFNSNTWPFPAQLNTPAPSSFFSPAQTGQQIQQSFTSFPQALFDWPNNWNPNMAPSAHLTTFSDGSIAIDSTPFNWNGTLEGETTNIFDDFDHLFEPPPQAQTPHPPGNQLNGQSRVLFLNGKQPIRHGVSLAEIYARVVESWLVGLPSAARDYARARIMALNNDSGGVMRAVRYAVATAYIFLYASDPQTESEDGPQPKLVELAYKGAGVVNHQQRKNSPRDSASSPHSVETPGSANMVKKLRLYVDHVSTPFAADLESSKWTEDAIQELRTVVITDKKQLSDLLWGVIDLQLVEFIRGGAAPSYNMLALGDRLITQCYGEAHPSLTLNELCTSETISLRLYALSDISRCIVHRGRRTIFNFWSNAATPTPPAADNNEEFTWSCYLGLPGEIAVLLAEVVNLTAELSHRSTTKIHAQAEELETAIRNWQPHHYPTANALDATAVVTRTIAGQMWRLCTLILLYQSVHRVGSLHPVLRRAQSEMLALLDSIVRLPNGDLWGFLGLPSFLCASLSHTEADRQRAMQHMMRPGPEKMWLDNIALISRLWEEVDQTGRPVDWHDKMQREGMSVAFF</sequence>
<feature type="compositionally biased region" description="Low complexity" evidence="3">
    <location>
        <begin position="121"/>
        <end position="137"/>
    </location>
</feature>
<feature type="compositionally biased region" description="Polar residues" evidence="3">
    <location>
        <begin position="407"/>
        <end position="420"/>
    </location>
</feature>
<dbReference type="GO" id="GO:0045944">
    <property type="term" value="P:positive regulation of transcription by RNA polymerase II"/>
    <property type="evidence" value="ECO:0007669"/>
    <property type="project" value="TreeGrafter"/>
</dbReference>
<feature type="region of interest" description="Disordered" evidence="3">
    <location>
        <begin position="74"/>
        <end position="160"/>
    </location>
</feature>
<evidence type="ECO:0000256" key="3">
    <source>
        <dbReference type="SAM" id="MobiDB-lite"/>
    </source>
</evidence>
<dbReference type="GO" id="GO:0005634">
    <property type="term" value="C:nucleus"/>
    <property type="evidence" value="ECO:0007669"/>
    <property type="project" value="UniProtKB-SubCell"/>
</dbReference>
<proteinExistence type="predicted"/>
<keyword evidence="2" id="KW-0539">Nucleus</keyword>
<dbReference type="InterPro" id="IPR021858">
    <property type="entry name" value="Fun_TF"/>
</dbReference>
<dbReference type="SMART" id="SM00066">
    <property type="entry name" value="GAL4"/>
    <property type="match status" value="1"/>
</dbReference>
<dbReference type="CDD" id="cd00067">
    <property type="entry name" value="GAL4"/>
    <property type="match status" value="1"/>
</dbReference>
<comment type="subcellular location">
    <subcellularLocation>
        <location evidence="1">Nucleus</location>
    </subcellularLocation>
</comment>
<dbReference type="PANTHER" id="PTHR37534">
    <property type="entry name" value="TRANSCRIPTIONAL ACTIVATOR PROTEIN UGA3"/>
    <property type="match status" value="1"/>
</dbReference>
<evidence type="ECO:0000256" key="1">
    <source>
        <dbReference type="ARBA" id="ARBA00004123"/>
    </source>
</evidence>
<evidence type="ECO:0000313" key="5">
    <source>
        <dbReference type="EMBL" id="KAK1921857.1"/>
    </source>
</evidence>
<dbReference type="GO" id="GO:0000976">
    <property type="term" value="F:transcription cis-regulatory region binding"/>
    <property type="evidence" value="ECO:0007669"/>
    <property type="project" value="TreeGrafter"/>
</dbReference>
<dbReference type="PANTHER" id="PTHR37534:SF7">
    <property type="entry name" value="TRANSCRIPTIONAL ACTIVATOR PROTEIN UGA3"/>
    <property type="match status" value="1"/>
</dbReference>
<organism evidence="5 6">
    <name type="scientific">Papiliotrema laurentii</name>
    <name type="common">Cryptococcus laurentii</name>
    <dbReference type="NCBI Taxonomy" id="5418"/>
    <lineage>
        <taxon>Eukaryota</taxon>
        <taxon>Fungi</taxon>
        <taxon>Dikarya</taxon>
        <taxon>Basidiomycota</taxon>
        <taxon>Agaricomycotina</taxon>
        <taxon>Tremellomycetes</taxon>
        <taxon>Tremellales</taxon>
        <taxon>Rhynchogastremaceae</taxon>
        <taxon>Papiliotrema</taxon>
    </lineage>
</organism>
<evidence type="ECO:0000256" key="2">
    <source>
        <dbReference type="ARBA" id="ARBA00023242"/>
    </source>
</evidence>
<dbReference type="InterPro" id="IPR001138">
    <property type="entry name" value="Zn2Cys6_DnaBD"/>
</dbReference>
<feature type="domain" description="Zn(2)-C6 fungal-type" evidence="4">
    <location>
        <begin position="34"/>
        <end position="81"/>
    </location>
</feature>
<dbReference type="GO" id="GO:0008270">
    <property type="term" value="F:zinc ion binding"/>
    <property type="evidence" value="ECO:0007669"/>
    <property type="project" value="InterPro"/>
</dbReference>
<comment type="caution">
    <text evidence="5">The sequence shown here is derived from an EMBL/GenBank/DDBJ whole genome shotgun (WGS) entry which is preliminary data.</text>
</comment>
<accession>A0AAD9CTH4</accession>
<name>A0AAD9CTH4_PAPLA</name>
<dbReference type="InterPro" id="IPR036864">
    <property type="entry name" value="Zn2-C6_fun-type_DNA-bd_sf"/>
</dbReference>
<evidence type="ECO:0000259" key="4">
    <source>
        <dbReference type="SMART" id="SM00066"/>
    </source>
</evidence>
<reference evidence="5" key="1">
    <citation type="submission" date="2023-02" db="EMBL/GenBank/DDBJ databases">
        <title>Identification and recombinant expression of a fungal hydrolase from Papiliotrema laurentii that hydrolyzes apple cutin and clears colloidal polyester polyurethane.</title>
        <authorList>
            <consortium name="DOE Joint Genome Institute"/>
            <person name="Roman V.A."/>
            <person name="Bojanowski C."/>
            <person name="Crable B.R."/>
            <person name="Wagner D.N."/>
            <person name="Hung C.S."/>
            <person name="Nadeau L.J."/>
            <person name="Schratz L."/>
            <person name="Haridas S."/>
            <person name="Pangilinan J."/>
            <person name="Lipzen A."/>
            <person name="Na H."/>
            <person name="Yan M."/>
            <person name="Ng V."/>
            <person name="Grigoriev I.V."/>
            <person name="Spatafora J.W."/>
            <person name="Barlow D."/>
            <person name="Biffinger J."/>
            <person name="Kelley-Loughnane N."/>
            <person name="Varaljay V.A."/>
            <person name="Crookes-Goodson W.J."/>
        </authorList>
    </citation>
    <scope>NUCLEOTIDE SEQUENCE</scope>
    <source>
        <strain evidence="5">5307AH</strain>
    </source>
</reference>
<evidence type="ECO:0000313" key="6">
    <source>
        <dbReference type="Proteomes" id="UP001182556"/>
    </source>
</evidence>
<dbReference type="Proteomes" id="UP001182556">
    <property type="component" value="Unassembled WGS sequence"/>
</dbReference>
<feature type="region of interest" description="Disordered" evidence="3">
    <location>
        <begin position="399"/>
        <end position="420"/>
    </location>
</feature>
<dbReference type="Pfam" id="PF11951">
    <property type="entry name" value="Fungal_trans_2"/>
    <property type="match status" value="1"/>
</dbReference>
<dbReference type="GO" id="GO:0000981">
    <property type="term" value="F:DNA-binding transcription factor activity, RNA polymerase II-specific"/>
    <property type="evidence" value="ECO:0007669"/>
    <property type="project" value="InterPro"/>
</dbReference>
<dbReference type="EMBL" id="JAODAN010000010">
    <property type="protein sequence ID" value="KAK1921857.1"/>
    <property type="molecule type" value="Genomic_DNA"/>
</dbReference>
<dbReference type="SUPFAM" id="SSF57701">
    <property type="entry name" value="Zn2/Cys6 DNA-binding domain"/>
    <property type="match status" value="1"/>
</dbReference>
<gene>
    <name evidence="5" type="ORF">DB88DRAFT_499433</name>
</gene>